<name>A0A151AV61_9FIRM</name>
<dbReference type="RefSeq" id="WP_062284959.1">
    <property type="nucleotide sequence ID" value="NZ_LTBC01000010.1"/>
</dbReference>
<evidence type="ECO:0000313" key="3">
    <source>
        <dbReference type="EMBL" id="KYH31535.1"/>
    </source>
</evidence>
<dbReference type="InterPro" id="IPR010982">
    <property type="entry name" value="Lambda_DNA-bd_dom_sf"/>
</dbReference>
<dbReference type="InterPro" id="IPR001387">
    <property type="entry name" value="Cro/C1-type_HTH"/>
</dbReference>
<dbReference type="SMART" id="SM00530">
    <property type="entry name" value="HTH_XRE"/>
    <property type="match status" value="1"/>
</dbReference>
<dbReference type="Pfam" id="PF01381">
    <property type="entry name" value="HTH_3"/>
    <property type="match status" value="1"/>
</dbReference>
<dbReference type="SUPFAM" id="SSF47413">
    <property type="entry name" value="lambda repressor-like DNA-binding domains"/>
    <property type="match status" value="1"/>
</dbReference>
<dbReference type="PROSITE" id="PS50943">
    <property type="entry name" value="HTH_CROC1"/>
    <property type="match status" value="1"/>
</dbReference>
<evidence type="ECO:0000313" key="4">
    <source>
        <dbReference type="Proteomes" id="UP000075670"/>
    </source>
</evidence>
<dbReference type="PANTHER" id="PTHR46558">
    <property type="entry name" value="TRACRIPTIONAL REGULATORY PROTEIN-RELATED-RELATED"/>
    <property type="match status" value="1"/>
</dbReference>
<dbReference type="OrthoDB" id="1684348at2"/>
<accession>A0A151AV61</accession>
<keyword evidence="1" id="KW-0238">DNA-binding</keyword>
<organism evidence="3 4">
    <name type="scientific">Moorella mulderi DSM 14980</name>
    <dbReference type="NCBI Taxonomy" id="1122241"/>
    <lineage>
        <taxon>Bacteria</taxon>
        <taxon>Bacillati</taxon>
        <taxon>Bacillota</taxon>
        <taxon>Clostridia</taxon>
        <taxon>Neomoorellales</taxon>
        <taxon>Neomoorellaceae</taxon>
        <taxon>Neomoorella</taxon>
    </lineage>
</organism>
<proteinExistence type="predicted"/>
<feature type="domain" description="HTH cro/C1-type" evidence="2">
    <location>
        <begin position="7"/>
        <end position="61"/>
    </location>
</feature>
<reference evidence="3 4" key="1">
    <citation type="submission" date="2016-02" db="EMBL/GenBank/DDBJ databases">
        <title>Genome sequence of Moorella mulderi DSM 14980.</title>
        <authorList>
            <person name="Poehlein A."/>
            <person name="Daniel R."/>
        </authorList>
    </citation>
    <scope>NUCLEOTIDE SEQUENCE [LARGE SCALE GENOMIC DNA]</scope>
    <source>
        <strain evidence="3 4">DSM 14980</strain>
    </source>
</reference>
<dbReference type="PATRIC" id="fig|1122241.3.peg.2419"/>
<dbReference type="AlphaFoldDB" id="A0A151AV61"/>
<dbReference type="PANTHER" id="PTHR46558:SF11">
    <property type="entry name" value="HTH-TYPE TRANSCRIPTIONAL REGULATOR XRE"/>
    <property type="match status" value="1"/>
</dbReference>
<evidence type="ECO:0000259" key="2">
    <source>
        <dbReference type="PROSITE" id="PS50943"/>
    </source>
</evidence>
<evidence type="ECO:0000256" key="1">
    <source>
        <dbReference type="ARBA" id="ARBA00023125"/>
    </source>
</evidence>
<keyword evidence="4" id="KW-1185">Reference proteome</keyword>
<protein>
    <submittedName>
        <fullName evidence="3">HTH-type transcriptional regulator ImmR</fullName>
    </submittedName>
</protein>
<dbReference type="GO" id="GO:0003677">
    <property type="term" value="F:DNA binding"/>
    <property type="evidence" value="ECO:0007669"/>
    <property type="project" value="UniProtKB-KW"/>
</dbReference>
<dbReference type="CDD" id="cd00093">
    <property type="entry name" value="HTH_XRE"/>
    <property type="match status" value="1"/>
</dbReference>
<sequence length="124" mass="14583">MSIGKRIKELREKIGLTQEELAERVQISRSALANYESGYREPKGDILVRFAKALNTSTDFLLGNEVKIDKTKKYELDEATRLFARLSGLTPEGREKVLRELEWIEELERKRFLERKKKQNQEKN</sequence>
<gene>
    <name evidence="3" type="primary">immR_2</name>
    <name evidence="3" type="ORF">MOMUL_22750</name>
</gene>
<dbReference type="Gene3D" id="1.10.260.40">
    <property type="entry name" value="lambda repressor-like DNA-binding domains"/>
    <property type="match status" value="1"/>
</dbReference>
<dbReference type="Proteomes" id="UP000075670">
    <property type="component" value="Unassembled WGS sequence"/>
</dbReference>
<dbReference type="EMBL" id="LTBC01000010">
    <property type="protein sequence ID" value="KYH31535.1"/>
    <property type="molecule type" value="Genomic_DNA"/>
</dbReference>
<comment type="caution">
    <text evidence="3">The sequence shown here is derived from an EMBL/GenBank/DDBJ whole genome shotgun (WGS) entry which is preliminary data.</text>
</comment>